<feature type="signal peptide" evidence="1">
    <location>
        <begin position="1"/>
        <end position="18"/>
    </location>
</feature>
<protein>
    <submittedName>
        <fullName evidence="2">Uncharacterized protein</fullName>
    </submittedName>
</protein>
<sequence>MKRLLLIGMLGLGFAATATTGTASVAPATTVACTMTAYVAYYSGNTLYFATSALRNSYVTSHFGATNGGVAYNVPCNRVFQEPVGPVDPGTGN</sequence>
<accession>A0A1M5AC28</accession>
<gene>
    <name evidence="2" type="ORF">SAMN04488522_102682</name>
</gene>
<feature type="chain" id="PRO_5012951402" evidence="1">
    <location>
        <begin position="19"/>
        <end position="93"/>
    </location>
</feature>
<evidence type="ECO:0000313" key="3">
    <source>
        <dbReference type="Proteomes" id="UP000184287"/>
    </source>
</evidence>
<keyword evidence="1" id="KW-0732">Signal</keyword>
<dbReference type="OrthoDB" id="9880377at2"/>
<evidence type="ECO:0000313" key="2">
    <source>
        <dbReference type="EMBL" id="SHF27848.1"/>
    </source>
</evidence>
<dbReference type="EMBL" id="FQUQ01000002">
    <property type="protein sequence ID" value="SHF27848.1"/>
    <property type="molecule type" value="Genomic_DNA"/>
</dbReference>
<reference evidence="3" key="1">
    <citation type="submission" date="2016-11" db="EMBL/GenBank/DDBJ databases">
        <authorList>
            <person name="Varghese N."/>
            <person name="Submissions S."/>
        </authorList>
    </citation>
    <scope>NUCLEOTIDE SEQUENCE [LARGE SCALE GENOMIC DNA]</scope>
    <source>
        <strain evidence="3">DSM 16990</strain>
    </source>
</reference>
<dbReference type="PROSITE" id="PS51257">
    <property type="entry name" value="PROKAR_LIPOPROTEIN"/>
    <property type="match status" value="1"/>
</dbReference>
<dbReference type="AlphaFoldDB" id="A0A1M5AC28"/>
<name>A0A1M5AC28_9SPHI</name>
<dbReference type="Proteomes" id="UP000184287">
    <property type="component" value="Unassembled WGS sequence"/>
</dbReference>
<organism evidence="2 3">
    <name type="scientific">Pedobacter caeni</name>
    <dbReference type="NCBI Taxonomy" id="288992"/>
    <lineage>
        <taxon>Bacteria</taxon>
        <taxon>Pseudomonadati</taxon>
        <taxon>Bacteroidota</taxon>
        <taxon>Sphingobacteriia</taxon>
        <taxon>Sphingobacteriales</taxon>
        <taxon>Sphingobacteriaceae</taxon>
        <taxon>Pedobacter</taxon>
    </lineage>
</organism>
<keyword evidence="3" id="KW-1185">Reference proteome</keyword>
<dbReference type="RefSeq" id="WP_073230734.1">
    <property type="nucleotide sequence ID" value="NZ_FQUQ01000002.1"/>
</dbReference>
<evidence type="ECO:0000256" key="1">
    <source>
        <dbReference type="SAM" id="SignalP"/>
    </source>
</evidence>
<proteinExistence type="predicted"/>